<evidence type="ECO:0000313" key="8">
    <source>
        <dbReference type="Proteomes" id="UP000242188"/>
    </source>
</evidence>
<gene>
    <name evidence="7" type="ORF">KP79_PYT21099</name>
</gene>
<dbReference type="Gene3D" id="1.20.140.150">
    <property type="match status" value="1"/>
</dbReference>
<feature type="compositionally biased region" description="Low complexity" evidence="5">
    <location>
        <begin position="198"/>
        <end position="211"/>
    </location>
</feature>
<feature type="region of interest" description="Disordered" evidence="5">
    <location>
        <begin position="1"/>
        <end position="164"/>
    </location>
</feature>
<comment type="caution">
    <text evidence="7">The sequence shown here is derived from an EMBL/GenBank/DDBJ whole genome shotgun (WGS) entry which is preliminary data.</text>
</comment>
<dbReference type="InterPro" id="IPR004031">
    <property type="entry name" value="PMP22/EMP/MP20/Claudin"/>
</dbReference>
<keyword evidence="4 6" id="KW-0472">Membrane</keyword>
<feature type="transmembrane region" description="Helical" evidence="6">
    <location>
        <begin position="455"/>
        <end position="478"/>
    </location>
</feature>
<feature type="compositionally biased region" description="Basic and acidic residues" evidence="5">
    <location>
        <begin position="1"/>
        <end position="10"/>
    </location>
</feature>
<evidence type="ECO:0000256" key="3">
    <source>
        <dbReference type="ARBA" id="ARBA00022989"/>
    </source>
</evidence>
<evidence type="ECO:0000256" key="6">
    <source>
        <dbReference type="SAM" id="Phobius"/>
    </source>
</evidence>
<sequence length="546" mass="61207">MGSKEGEKNCSTESTSKNNKANGGGGEKKFLSPDRGGILEKSPSLQRIHQQSSTETSGLGETITSGFSSQESIRSTHSFNEKPRRCTPGEDQFGKPPTEVDSVMKDRTDTKPLLVRSGGGSGGGGGRRERDRGDRGGRDKDRDREGSTSLPCEPRRTSSAMYPDGTNFDDLFAIPGKSQSHLSSGVNINDTENNGWNRRSSPRSSIKSRTSIGSYRSRNGSRYLGRLSESAWTKWSRDRRASFRRRLELPDIAIPEPTDRASTPIKKAREEGLMFLHEDLKGNYISEDDINYIRRHRIQRYKTYHVIEKSKKKLRNFPSRIEVHLSVRDWRVLSDYWEHKYFSQIRYAAFLFGFLGILFLVVSVTSSFWINYSTEKVADDNVTMVAVEAVDGLWTTCITSKIPMYSAQLNSCDTLVADWQTAVIGLMIFSASFGFVATILAVLGVCTSPLPRKIYYFHSAGEIFLVCALSVGIALIIYPTVMELDPTIEVHLYGPGYGLGWGGAFFFLVAALCMTLDELVRESSRAKVCRICFKSRQRERSELQRV</sequence>
<dbReference type="PANTHER" id="PTHR10671">
    <property type="entry name" value="EPITHELIAL MEMBRANE PROTEIN-RELATED"/>
    <property type="match status" value="1"/>
</dbReference>
<dbReference type="OrthoDB" id="6249883at2759"/>
<dbReference type="AlphaFoldDB" id="A0A210Q5S9"/>
<dbReference type="Proteomes" id="UP000242188">
    <property type="component" value="Unassembled WGS sequence"/>
</dbReference>
<dbReference type="PANTHER" id="PTHR10671:SF108">
    <property type="entry name" value="CLAUDIN FAMILY PROTEIN-RELATED"/>
    <property type="match status" value="1"/>
</dbReference>
<comment type="subcellular location">
    <subcellularLocation>
        <location evidence="1">Membrane</location>
        <topology evidence="1">Multi-pass membrane protein</topology>
    </subcellularLocation>
</comment>
<feature type="compositionally biased region" description="Polar residues" evidence="5">
    <location>
        <begin position="43"/>
        <end position="78"/>
    </location>
</feature>
<dbReference type="InterPro" id="IPR050579">
    <property type="entry name" value="PMP-22/EMP/MP20-like"/>
</dbReference>
<reference evidence="7 8" key="1">
    <citation type="journal article" date="2017" name="Nat. Ecol. Evol.">
        <title>Scallop genome provides insights into evolution of bilaterian karyotype and development.</title>
        <authorList>
            <person name="Wang S."/>
            <person name="Zhang J."/>
            <person name="Jiao W."/>
            <person name="Li J."/>
            <person name="Xun X."/>
            <person name="Sun Y."/>
            <person name="Guo X."/>
            <person name="Huan P."/>
            <person name="Dong B."/>
            <person name="Zhang L."/>
            <person name="Hu X."/>
            <person name="Sun X."/>
            <person name="Wang J."/>
            <person name="Zhao C."/>
            <person name="Wang Y."/>
            <person name="Wang D."/>
            <person name="Huang X."/>
            <person name="Wang R."/>
            <person name="Lv J."/>
            <person name="Li Y."/>
            <person name="Zhang Z."/>
            <person name="Liu B."/>
            <person name="Lu W."/>
            <person name="Hui Y."/>
            <person name="Liang J."/>
            <person name="Zhou Z."/>
            <person name="Hou R."/>
            <person name="Li X."/>
            <person name="Liu Y."/>
            <person name="Li H."/>
            <person name="Ning X."/>
            <person name="Lin Y."/>
            <person name="Zhao L."/>
            <person name="Xing Q."/>
            <person name="Dou J."/>
            <person name="Li Y."/>
            <person name="Mao J."/>
            <person name="Guo H."/>
            <person name="Dou H."/>
            <person name="Li T."/>
            <person name="Mu C."/>
            <person name="Jiang W."/>
            <person name="Fu Q."/>
            <person name="Fu X."/>
            <person name="Miao Y."/>
            <person name="Liu J."/>
            <person name="Yu Q."/>
            <person name="Li R."/>
            <person name="Liao H."/>
            <person name="Li X."/>
            <person name="Kong Y."/>
            <person name="Jiang Z."/>
            <person name="Chourrout D."/>
            <person name="Li R."/>
            <person name="Bao Z."/>
        </authorList>
    </citation>
    <scope>NUCLEOTIDE SEQUENCE [LARGE SCALE GENOMIC DNA]</scope>
    <source>
        <strain evidence="7 8">PY_sf001</strain>
    </source>
</reference>
<feature type="compositionally biased region" description="Basic and acidic residues" evidence="5">
    <location>
        <begin position="126"/>
        <end position="146"/>
    </location>
</feature>
<protein>
    <submittedName>
        <fullName evidence="7">Transmembrane protein 47</fullName>
    </submittedName>
</protein>
<feature type="transmembrane region" description="Helical" evidence="6">
    <location>
        <begin position="498"/>
        <end position="520"/>
    </location>
</feature>
<evidence type="ECO:0000313" key="7">
    <source>
        <dbReference type="EMBL" id="OWF44090.1"/>
    </source>
</evidence>
<evidence type="ECO:0000256" key="2">
    <source>
        <dbReference type="ARBA" id="ARBA00022692"/>
    </source>
</evidence>
<keyword evidence="8" id="KW-1185">Reference proteome</keyword>
<dbReference type="EMBL" id="NEDP02004925">
    <property type="protein sequence ID" value="OWF44090.1"/>
    <property type="molecule type" value="Genomic_DNA"/>
</dbReference>
<feature type="region of interest" description="Disordered" evidence="5">
    <location>
        <begin position="179"/>
        <end position="213"/>
    </location>
</feature>
<keyword evidence="2 6" id="KW-0812">Transmembrane</keyword>
<organism evidence="7 8">
    <name type="scientific">Mizuhopecten yessoensis</name>
    <name type="common">Japanese scallop</name>
    <name type="synonym">Patinopecten yessoensis</name>
    <dbReference type="NCBI Taxonomy" id="6573"/>
    <lineage>
        <taxon>Eukaryota</taxon>
        <taxon>Metazoa</taxon>
        <taxon>Spiralia</taxon>
        <taxon>Lophotrochozoa</taxon>
        <taxon>Mollusca</taxon>
        <taxon>Bivalvia</taxon>
        <taxon>Autobranchia</taxon>
        <taxon>Pteriomorphia</taxon>
        <taxon>Pectinida</taxon>
        <taxon>Pectinoidea</taxon>
        <taxon>Pectinidae</taxon>
        <taxon>Mizuhopecten</taxon>
    </lineage>
</organism>
<dbReference type="Pfam" id="PF00822">
    <property type="entry name" value="PMP22_Claudin"/>
    <property type="match status" value="1"/>
</dbReference>
<feature type="compositionally biased region" description="Polar residues" evidence="5">
    <location>
        <begin position="179"/>
        <end position="197"/>
    </location>
</feature>
<name>A0A210Q5S9_MIZYE</name>
<feature type="transmembrane region" description="Helical" evidence="6">
    <location>
        <begin position="423"/>
        <end position="443"/>
    </location>
</feature>
<dbReference type="GO" id="GO:0005886">
    <property type="term" value="C:plasma membrane"/>
    <property type="evidence" value="ECO:0007669"/>
    <property type="project" value="TreeGrafter"/>
</dbReference>
<keyword evidence="3 6" id="KW-1133">Transmembrane helix</keyword>
<accession>A0A210Q5S9</accession>
<evidence type="ECO:0000256" key="1">
    <source>
        <dbReference type="ARBA" id="ARBA00004141"/>
    </source>
</evidence>
<feature type="transmembrane region" description="Helical" evidence="6">
    <location>
        <begin position="347"/>
        <end position="370"/>
    </location>
</feature>
<feature type="compositionally biased region" description="Basic and acidic residues" evidence="5">
    <location>
        <begin position="79"/>
        <end position="88"/>
    </location>
</feature>
<proteinExistence type="predicted"/>
<evidence type="ECO:0000256" key="5">
    <source>
        <dbReference type="SAM" id="MobiDB-lite"/>
    </source>
</evidence>
<evidence type="ECO:0000256" key="4">
    <source>
        <dbReference type="ARBA" id="ARBA00023136"/>
    </source>
</evidence>